<dbReference type="InterPro" id="IPR055152">
    <property type="entry name" value="Transketolase-like_C_2"/>
</dbReference>
<evidence type="ECO:0000259" key="9">
    <source>
        <dbReference type="SMART" id="SM00861"/>
    </source>
</evidence>
<organism evidence="10 11">
    <name type="scientific">Cryoendolithus antarcticus</name>
    <dbReference type="NCBI Taxonomy" id="1507870"/>
    <lineage>
        <taxon>Eukaryota</taxon>
        <taxon>Fungi</taxon>
        <taxon>Dikarya</taxon>
        <taxon>Ascomycota</taxon>
        <taxon>Pezizomycotina</taxon>
        <taxon>Dothideomycetes</taxon>
        <taxon>Dothideomycetidae</taxon>
        <taxon>Cladosporiales</taxon>
        <taxon>Cladosporiaceae</taxon>
        <taxon>Cryoendolithus</taxon>
    </lineage>
</organism>
<evidence type="ECO:0000256" key="7">
    <source>
        <dbReference type="ARBA" id="ARBA00022842"/>
    </source>
</evidence>
<sequence length="731" mass="80735">MAAADVQTNGHVKSSKYGDNMVNGLLHKEQKPSAPAGKNTDKDEIQLVLQSFRLLIADLCQQFNMGHPGSAIGMAALGVALWKYGMKYAPHTPTWFNRDRFLLSNGHACLFQYTNHYLANYKAMTWEQLLSYHSERPDSLCPGHPEIEHEGVELTTGPLGQGIANAVGLAIATKNLAATYNRPGFDVVNNHTWCIVGDACLQEGLGCEAFSYAGHLKLTNLTVLYDNNQISCDGSVDLTNTEDVNKKMEACGWEILDVMDGVNDVEAIVAALEKGRDTSRTKPLFVNIRSIIGVGSAVAGKAVSHGAPLGTQNIADMKKAYGWDTEKKFYLPDQVKDFYKDIPARGEKWVAEWHELVDKYKQAHPDLAAEFQARVEGRIPSDWAKSIPTSFPTEDTPTRKANNYVMKEAFGDIKAFMVGTADLTPSVNMTWKNYEIFNPPDLKPTSGSVGSYKGRYIHYGIREHVMGAIANGLAAYNPGTFIPITSSFFMFYLYAAPAVRMGALQRLPVIHVATHDSIGGGEDGPTHQPVELAALYRAMPNMHYIRPADSEEVAGAWEVSVDYKQGPSMISVSRQTLPQTGITSREGLKKGAYVAKEVQDADVTLIGVGAEFHFAVKLAEKLGIKARIVSFPSYALFREQSKEYQRSVLRRNEGIPSVVIEPYVSLGWERYADAGFNMRSFGHSLPGKYIYDYFGFNIDSMKRKTETFVSDWKNGSIGRGEYTELIDGPAH</sequence>
<dbReference type="Proteomes" id="UP000192596">
    <property type="component" value="Unassembled WGS sequence"/>
</dbReference>
<keyword evidence="11" id="KW-1185">Reference proteome</keyword>
<comment type="cofactor">
    <cofactor evidence="3">
        <name>thiamine diphosphate</name>
        <dbReference type="ChEBI" id="CHEBI:58937"/>
    </cofactor>
</comment>
<feature type="domain" description="Transketolase-like pyrimidine-binding" evidence="9">
    <location>
        <begin position="396"/>
        <end position="579"/>
    </location>
</feature>
<dbReference type="InterPro" id="IPR033247">
    <property type="entry name" value="Transketolase_fam"/>
</dbReference>
<evidence type="ECO:0000313" key="10">
    <source>
        <dbReference type="EMBL" id="OQO14201.1"/>
    </source>
</evidence>
<dbReference type="Pfam" id="PF22613">
    <property type="entry name" value="Transketolase_C_1"/>
    <property type="match status" value="1"/>
</dbReference>
<keyword evidence="6" id="KW-0479">Metal-binding</keyword>
<name>A0A1V8TSE4_9PEZI</name>
<dbReference type="EMBL" id="NAJO01000002">
    <property type="protein sequence ID" value="OQO14201.1"/>
    <property type="molecule type" value="Genomic_DNA"/>
</dbReference>
<dbReference type="Gene3D" id="3.40.50.920">
    <property type="match status" value="1"/>
</dbReference>
<dbReference type="OrthoDB" id="10267175at2759"/>
<protein>
    <recommendedName>
        <fullName evidence="9">Transketolase-like pyrimidine-binding domain-containing protein</fullName>
    </recommendedName>
</protein>
<dbReference type="AlphaFoldDB" id="A0A1V8TSE4"/>
<dbReference type="SUPFAM" id="SSF52922">
    <property type="entry name" value="TK C-terminal domain-like"/>
    <property type="match status" value="1"/>
</dbReference>
<dbReference type="PANTHER" id="PTHR43522:SF6">
    <property type="entry name" value="TRANSKETOLASE-LIKE PYRIMIDINE-BINDING DOMAIN-CONTAINING PROTEIN-RELATED"/>
    <property type="match status" value="1"/>
</dbReference>
<dbReference type="Pfam" id="PF00456">
    <property type="entry name" value="Transketolase_N"/>
    <property type="match status" value="1"/>
</dbReference>
<gene>
    <name evidence="10" type="ORF">B0A48_01077</name>
</gene>
<comment type="similarity">
    <text evidence="4">Belongs to the transketolase family.</text>
</comment>
<dbReference type="GO" id="GO:0005829">
    <property type="term" value="C:cytosol"/>
    <property type="evidence" value="ECO:0007669"/>
    <property type="project" value="TreeGrafter"/>
</dbReference>
<dbReference type="SMART" id="SM00861">
    <property type="entry name" value="Transket_pyr"/>
    <property type="match status" value="1"/>
</dbReference>
<dbReference type="InterPro" id="IPR020826">
    <property type="entry name" value="Transketolase_BS"/>
</dbReference>
<dbReference type="InterPro" id="IPR009014">
    <property type="entry name" value="Transketo_C/PFOR_II"/>
</dbReference>
<dbReference type="CDD" id="cd07033">
    <property type="entry name" value="TPP_PYR_DXS_TK_like"/>
    <property type="match status" value="1"/>
</dbReference>
<dbReference type="STRING" id="1507870.A0A1V8TSE4"/>
<dbReference type="SUPFAM" id="SSF52518">
    <property type="entry name" value="Thiamin diphosphate-binding fold (THDP-binding)"/>
    <property type="match status" value="2"/>
</dbReference>
<evidence type="ECO:0000256" key="2">
    <source>
        <dbReference type="ARBA" id="ARBA00001946"/>
    </source>
</evidence>
<evidence type="ECO:0000256" key="6">
    <source>
        <dbReference type="ARBA" id="ARBA00022723"/>
    </source>
</evidence>
<evidence type="ECO:0000256" key="1">
    <source>
        <dbReference type="ARBA" id="ARBA00001941"/>
    </source>
</evidence>
<dbReference type="Gene3D" id="3.40.50.970">
    <property type="match status" value="2"/>
</dbReference>
<dbReference type="InParanoid" id="A0A1V8TSE4"/>
<dbReference type="GO" id="GO:0046872">
    <property type="term" value="F:metal ion binding"/>
    <property type="evidence" value="ECO:0007669"/>
    <property type="project" value="UniProtKB-KW"/>
</dbReference>
<keyword evidence="8" id="KW-0786">Thiamine pyrophosphate</keyword>
<evidence type="ECO:0000256" key="5">
    <source>
        <dbReference type="ARBA" id="ARBA00022679"/>
    </source>
</evidence>
<dbReference type="GO" id="GO:0006098">
    <property type="term" value="P:pentose-phosphate shunt"/>
    <property type="evidence" value="ECO:0007669"/>
    <property type="project" value="TreeGrafter"/>
</dbReference>
<dbReference type="FunFam" id="3.40.50.920:FF:000012">
    <property type="entry name" value="Transketolase, variant 1"/>
    <property type="match status" value="1"/>
</dbReference>
<evidence type="ECO:0000313" key="11">
    <source>
        <dbReference type="Proteomes" id="UP000192596"/>
    </source>
</evidence>
<dbReference type="Pfam" id="PF02779">
    <property type="entry name" value="Transket_pyr"/>
    <property type="match status" value="1"/>
</dbReference>
<dbReference type="GO" id="GO:0005634">
    <property type="term" value="C:nucleus"/>
    <property type="evidence" value="ECO:0007669"/>
    <property type="project" value="TreeGrafter"/>
</dbReference>
<comment type="caution">
    <text evidence="10">The sequence shown here is derived from an EMBL/GenBank/DDBJ whole genome shotgun (WGS) entry which is preliminary data.</text>
</comment>
<dbReference type="InterPro" id="IPR029061">
    <property type="entry name" value="THDP-binding"/>
</dbReference>
<dbReference type="PROSITE" id="PS00802">
    <property type="entry name" value="TRANSKETOLASE_2"/>
    <property type="match status" value="1"/>
</dbReference>
<accession>A0A1V8TSE4</accession>
<keyword evidence="5" id="KW-0808">Transferase</keyword>
<reference evidence="11" key="1">
    <citation type="submission" date="2017-03" db="EMBL/GenBank/DDBJ databases">
        <title>Genomes of endolithic fungi from Antarctica.</title>
        <authorList>
            <person name="Coleine C."/>
            <person name="Masonjones S."/>
            <person name="Stajich J.E."/>
        </authorList>
    </citation>
    <scope>NUCLEOTIDE SEQUENCE [LARGE SCALE GENOMIC DNA]</scope>
    <source>
        <strain evidence="11">CCFEE 5527</strain>
    </source>
</reference>
<dbReference type="GO" id="GO:0004802">
    <property type="term" value="F:transketolase activity"/>
    <property type="evidence" value="ECO:0007669"/>
    <property type="project" value="TreeGrafter"/>
</dbReference>
<evidence type="ECO:0000256" key="8">
    <source>
        <dbReference type="ARBA" id="ARBA00023052"/>
    </source>
</evidence>
<dbReference type="InterPro" id="IPR005475">
    <property type="entry name" value="Transketolase-like_Pyr-bd"/>
</dbReference>
<dbReference type="PANTHER" id="PTHR43522">
    <property type="entry name" value="TRANSKETOLASE"/>
    <property type="match status" value="1"/>
</dbReference>
<comment type="cofactor">
    <cofactor evidence="1">
        <name>Co(2+)</name>
        <dbReference type="ChEBI" id="CHEBI:48828"/>
    </cofactor>
</comment>
<evidence type="ECO:0000256" key="3">
    <source>
        <dbReference type="ARBA" id="ARBA00001964"/>
    </source>
</evidence>
<proteinExistence type="inferred from homology"/>
<comment type="cofactor">
    <cofactor evidence="2">
        <name>Mg(2+)</name>
        <dbReference type="ChEBI" id="CHEBI:18420"/>
    </cofactor>
</comment>
<dbReference type="InterPro" id="IPR005474">
    <property type="entry name" value="Transketolase_N"/>
</dbReference>
<evidence type="ECO:0000256" key="4">
    <source>
        <dbReference type="ARBA" id="ARBA00007131"/>
    </source>
</evidence>
<keyword evidence="7" id="KW-0460">Magnesium</keyword>
<dbReference type="FunFam" id="3.40.50.970:FF:000004">
    <property type="entry name" value="Transketolase"/>
    <property type="match status" value="1"/>
</dbReference>
<dbReference type="CDD" id="cd02012">
    <property type="entry name" value="TPP_TK"/>
    <property type="match status" value="1"/>
</dbReference>